<keyword evidence="2" id="KW-0808">Transferase</keyword>
<dbReference type="InterPro" id="IPR009288">
    <property type="entry name" value="AIG2-like_dom"/>
</dbReference>
<feature type="domain" description="Gamma-glutamylcyclotransferase AIG2-like" evidence="1">
    <location>
        <begin position="4"/>
        <end position="109"/>
    </location>
</feature>
<dbReference type="AlphaFoldDB" id="A0A289GEC1"/>
<sequence>MMYIFGYGSLINSASRQLTGQTGRAIPVVAHGLVRYWGKIDESYILSPLVVNEGQGQVNGVLLEIDETALAEFDRRERGYERVPLNANQIESNDAFNLQWPIWVYVKEAPEPPCERSPIVQTYVDTVLAGCLEFSETFARHFVEHTVGWQHPLINDRLAPKYGNLAGVEPCHHAIIDGLIATVR</sequence>
<protein>
    <submittedName>
        <fullName evidence="2">Gamma-glutamylcyclotransferase</fullName>
    </submittedName>
</protein>
<dbReference type="Proteomes" id="UP000256923">
    <property type="component" value="Chromosome 1"/>
</dbReference>
<dbReference type="CDD" id="cd06661">
    <property type="entry name" value="GGCT_like"/>
    <property type="match status" value="1"/>
</dbReference>
<evidence type="ECO:0000259" key="1">
    <source>
        <dbReference type="Pfam" id="PF06094"/>
    </source>
</evidence>
<name>A0A289GEC1_VIBAN</name>
<evidence type="ECO:0000313" key="2">
    <source>
        <dbReference type="EMBL" id="AZS24358.1"/>
    </source>
</evidence>
<evidence type="ECO:0000313" key="3">
    <source>
        <dbReference type="Proteomes" id="UP000256923"/>
    </source>
</evidence>
<gene>
    <name evidence="2" type="ORF">DYL72_04315</name>
</gene>
<dbReference type="Pfam" id="PF06094">
    <property type="entry name" value="GGACT"/>
    <property type="match status" value="1"/>
</dbReference>
<dbReference type="EMBL" id="CP034672">
    <property type="protein sequence ID" value="AZS24358.1"/>
    <property type="molecule type" value="Genomic_DNA"/>
</dbReference>
<accession>A0A289GEC1</accession>
<dbReference type="InterPro" id="IPR036568">
    <property type="entry name" value="GGCT-like_sf"/>
</dbReference>
<proteinExistence type="predicted"/>
<dbReference type="Gene3D" id="3.10.490.10">
    <property type="entry name" value="Gamma-glutamyl cyclotransferase-like"/>
    <property type="match status" value="1"/>
</dbReference>
<dbReference type="GO" id="GO:0016740">
    <property type="term" value="F:transferase activity"/>
    <property type="evidence" value="ECO:0007669"/>
    <property type="project" value="UniProtKB-KW"/>
</dbReference>
<dbReference type="InterPro" id="IPR013024">
    <property type="entry name" value="GGCT-like"/>
</dbReference>
<reference evidence="2 3" key="1">
    <citation type="submission" date="2018-12" db="EMBL/GenBank/DDBJ databases">
        <title>Characterization and Draft Genome of Vibrio anguillarum J360 Marine Pathogen Isolated from an Outbreak in Lumpfish (Cyclopterus lumpus).</title>
        <authorList>
            <person name="Vasquez J.I."/>
            <person name="Cao T."/>
            <person name="Chakraborty S."/>
            <person name="Gnanagobal H."/>
            <person name="Wescot J."/>
            <person name="Boyce D."/>
            <person name="Santander J."/>
        </authorList>
    </citation>
    <scope>NUCLEOTIDE SEQUENCE [LARGE SCALE GENOMIC DNA]</scope>
    <source>
        <strain evidence="2 3">J360</strain>
    </source>
</reference>
<dbReference type="SUPFAM" id="SSF110857">
    <property type="entry name" value="Gamma-glutamyl cyclotransferase-like"/>
    <property type="match status" value="1"/>
</dbReference>
<organism evidence="2 3">
    <name type="scientific">Vibrio anguillarum</name>
    <name type="common">Listonella anguillarum</name>
    <dbReference type="NCBI Taxonomy" id="55601"/>
    <lineage>
        <taxon>Bacteria</taxon>
        <taxon>Pseudomonadati</taxon>
        <taxon>Pseudomonadota</taxon>
        <taxon>Gammaproteobacteria</taxon>
        <taxon>Vibrionales</taxon>
        <taxon>Vibrionaceae</taxon>
        <taxon>Vibrio</taxon>
    </lineage>
</organism>